<evidence type="ECO:0000313" key="1">
    <source>
        <dbReference type="EMBL" id="NBN78863.1"/>
    </source>
</evidence>
<sequence>MPARYWMAGAGLGGGTLVLAASLAWLKFGEAIYVDRLIAGLAGCF</sequence>
<dbReference type="AlphaFoldDB" id="A0A7X5F316"/>
<dbReference type="EMBL" id="JAABLQ010000001">
    <property type="protein sequence ID" value="NBN78863.1"/>
    <property type="molecule type" value="Genomic_DNA"/>
</dbReference>
<proteinExistence type="predicted"/>
<evidence type="ECO:0000313" key="2">
    <source>
        <dbReference type="Proteomes" id="UP000586722"/>
    </source>
</evidence>
<gene>
    <name evidence="1" type="ORF">GWI72_11345</name>
</gene>
<organism evidence="1 2">
    <name type="scientific">Pannonibacter tanglangensis</name>
    <dbReference type="NCBI Taxonomy" id="2750084"/>
    <lineage>
        <taxon>Bacteria</taxon>
        <taxon>Pseudomonadati</taxon>
        <taxon>Pseudomonadota</taxon>
        <taxon>Alphaproteobacteria</taxon>
        <taxon>Hyphomicrobiales</taxon>
        <taxon>Stappiaceae</taxon>
        <taxon>Pannonibacter</taxon>
    </lineage>
</organism>
<comment type="caution">
    <text evidence="1">The sequence shown here is derived from an EMBL/GenBank/DDBJ whole genome shotgun (WGS) entry which is preliminary data.</text>
</comment>
<protein>
    <submittedName>
        <fullName evidence="1">Uncharacterized protein</fullName>
    </submittedName>
</protein>
<name>A0A7X5F316_9HYPH</name>
<keyword evidence="2" id="KW-1185">Reference proteome</keyword>
<reference evidence="2" key="1">
    <citation type="submission" date="2020-01" db="EMBL/GenBank/DDBJ databases">
        <authorList>
            <person name="Fang Y."/>
            <person name="Sun R."/>
            <person name="Nie L."/>
            <person name="He J."/>
            <person name="Hao L."/>
            <person name="Wang L."/>
            <person name="Su S."/>
            <person name="Lv E."/>
            <person name="Zhang Z."/>
            <person name="Xie R."/>
            <person name="Liu H."/>
        </authorList>
    </citation>
    <scope>NUCLEOTIDE SEQUENCE [LARGE SCALE GENOMIC DNA]</scope>
    <source>
        <strain evidence="2">XCT-53</strain>
    </source>
</reference>
<dbReference type="RefSeq" id="WP_179955994.1">
    <property type="nucleotide sequence ID" value="NZ_JAABLP010000003.1"/>
</dbReference>
<accession>A0A7X5F316</accession>
<dbReference type="Proteomes" id="UP000586722">
    <property type="component" value="Unassembled WGS sequence"/>
</dbReference>